<comment type="caution">
    <text evidence="1">The sequence shown here is derived from an EMBL/GenBank/DDBJ whole genome shotgun (WGS) entry which is preliminary data.</text>
</comment>
<dbReference type="EMBL" id="CM042009">
    <property type="protein sequence ID" value="KAI3790107.1"/>
    <property type="molecule type" value="Genomic_DNA"/>
</dbReference>
<proteinExistence type="predicted"/>
<gene>
    <name evidence="1" type="ORF">L2E82_02921</name>
</gene>
<sequence length="161" mass="18646">MASLYKLFSFSFSPGDEDLPRYEHYRDAVVMQLKHGQIGKWRELGNMWEEGEKRQVGRISIVEDINGGSPGIFMLDKKDIFRFYDVGVCSYEFFPSQKSLQYPSKRHWKIRNCEDIVGFKQNKSCVSFDTKGETWPGNRIPFPCAISVCVFLQTSRAPLLD</sequence>
<protein>
    <submittedName>
        <fullName evidence="1">Uncharacterized protein</fullName>
    </submittedName>
</protein>
<organism evidence="1 2">
    <name type="scientific">Cichorium intybus</name>
    <name type="common">Chicory</name>
    <dbReference type="NCBI Taxonomy" id="13427"/>
    <lineage>
        <taxon>Eukaryota</taxon>
        <taxon>Viridiplantae</taxon>
        <taxon>Streptophyta</taxon>
        <taxon>Embryophyta</taxon>
        <taxon>Tracheophyta</taxon>
        <taxon>Spermatophyta</taxon>
        <taxon>Magnoliopsida</taxon>
        <taxon>eudicotyledons</taxon>
        <taxon>Gunneridae</taxon>
        <taxon>Pentapetalae</taxon>
        <taxon>asterids</taxon>
        <taxon>campanulids</taxon>
        <taxon>Asterales</taxon>
        <taxon>Asteraceae</taxon>
        <taxon>Cichorioideae</taxon>
        <taxon>Cichorieae</taxon>
        <taxon>Cichoriinae</taxon>
        <taxon>Cichorium</taxon>
    </lineage>
</organism>
<keyword evidence="2" id="KW-1185">Reference proteome</keyword>
<reference evidence="1 2" key="2">
    <citation type="journal article" date="2022" name="Mol. Ecol. Resour.">
        <title>The genomes of chicory, endive, great burdock and yacon provide insights into Asteraceae paleo-polyploidization history and plant inulin production.</title>
        <authorList>
            <person name="Fan W."/>
            <person name="Wang S."/>
            <person name="Wang H."/>
            <person name="Wang A."/>
            <person name="Jiang F."/>
            <person name="Liu H."/>
            <person name="Zhao H."/>
            <person name="Xu D."/>
            <person name="Zhang Y."/>
        </authorList>
    </citation>
    <scope>NUCLEOTIDE SEQUENCE [LARGE SCALE GENOMIC DNA]</scope>
    <source>
        <strain evidence="2">cv. Punajuju</strain>
        <tissue evidence="1">Leaves</tissue>
    </source>
</reference>
<dbReference type="Proteomes" id="UP001055811">
    <property type="component" value="Linkage Group LG01"/>
</dbReference>
<reference evidence="2" key="1">
    <citation type="journal article" date="2022" name="Mol. Ecol. Resour.">
        <title>The genomes of chicory, endive, great burdock and yacon provide insights into Asteraceae palaeo-polyploidization history and plant inulin production.</title>
        <authorList>
            <person name="Fan W."/>
            <person name="Wang S."/>
            <person name="Wang H."/>
            <person name="Wang A."/>
            <person name="Jiang F."/>
            <person name="Liu H."/>
            <person name="Zhao H."/>
            <person name="Xu D."/>
            <person name="Zhang Y."/>
        </authorList>
    </citation>
    <scope>NUCLEOTIDE SEQUENCE [LARGE SCALE GENOMIC DNA]</scope>
    <source>
        <strain evidence="2">cv. Punajuju</strain>
    </source>
</reference>
<accession>A0ACB9H553</accession>
<evidence type="ECO:0000313" key="2">
    <source>
        <dbReference type="Proteomes" id="UP001055811"/>
    </source>
</evidence>
<evidence type="ECO:0000313" key="1">
    <source>
        <dbReference type="EMBL" id="KAI3790107.1"/>
    </source>
</evidence>
<name>A0ACB9H553_CICIN</name>